<dbReference type="PANTHER" id="PTHR21137">
    <property type="entry name" value="ODORANT RECEPTOR"/>
    <property type="match status" value="1"/>
</dbReference>
<evidence type="ECO:0000313" key="12">
    <source>
        <dbReference type="Proteomes" id="UP000801492"/>
    </source>
</evidence>
<protein>
    <submittedName>
        <fullName evidence="11">Uncharacterized protein</fullName>
    </submittedName>
</protein>
<sequence length="345" mass="39115">NPGLRLTNDKELKKPGRGTYAEYSTTVDDVEIRSNCYLENAIYTTTFLGSLYTAIICLARENQYKAAATKLHEIVDQFDTYAYTNPAEKVSRQYAIGYTAYIFVGFVQYNTSPFFDYSSCLQRDNTHTALACGLPTPGSFLFNSRKSPDYEVAFVFQSVCSFLCIMLKMIKDNLQEICNSKAEKRNLLRDCVKHHIASIELCDEVATPLNEFLLVHAVLLAVILTVIGFQIIRMLLTTVIIWNLVRYLLVLLGFFVILAVMSAMGQMLIDESLEVAESAYNTVWYDESLEFQQMIQLIILRSHKPLVLRSATVSELSFSNFAKVMSSTYSYLTLLYNTVLATEDN</sequence>
<dbReference type="Proteomes" id="UP000801492">
    <property type="component" value="Unassembled WGS sequence"/>
</dbReference>
<dbReference type="PANTHER" id="PTHR21137:SF35">
    <property type="entry name" value="ODORANT RECEPTOR 19A-RELATED"/>
    <property type="match status" value="1"/>
</dbReference>
<dbReference type="GO" id="GO:0007165">
    <property type="term" value="P:signal transduction"/>
    <property type="evidence" value="ECO:0007669"/>
    <property type="project" value="UniProtKB-KW"/>
</dbReference>
<keyword evidence="6 10" id="KW-1133">Transmembrane helix</keyword>
<evidence type="ECO:0000256" key="6">
    <source>
        <dbReference type="ARBA" id="ARBA00022989"/>
    </source>
</evidence>
<evidence type="ECO:0000256" key="5">
    <source>
        <dbReference type="ARBA" id="ARBA00022725"/>
    </source>
</evidence>
<comment type="subcellular location">
    <subcellularLocation>
        <location evidence="1">Cell membrane</location>
        <topology evidence="1">Multi-pass membrane protein</topology>
    </subcellularLocation>
</comment>
<comment type="caution">
    <text evidence="11">The sequence shown here is derived from an EMBL/GenBank/DDBJ whole genome shotgun (WGS) entry which is preliminary data.</text>
</comment>
<keyword evidence="12" id="KW-1185">Reference proteome</keyword>
<dbReference type="Pfam" id="PF02949">
    <property type="entry name" value="7tm_6"/>
    <property type="match status" value="1"/>
</dbReference>
<accession>A0A8K0G5Y5</accession>
<keyword evidence="3" id="KW-0716">Sensory transduction</keyword>
<proteinExistence type="predicted"/>
<evidence type="ECO:0000256" key="4">
    <source>
        <dbReference type="ARBA" id="ARBA00022692"/>
    </source>
</evidence>
<dbReference type="GO" id="GO:0004984">
    <property type="term" value="F:olfactory receptor activity"/>
    <property type="evidence" value="ECO:0007669"/>
    <property type="project" value="InterPro"/>
</dbReference>
<reference evidence="11" key="1">
    <citation type="submission" date="2019-08" db="EMBL/GenBank/DDBJ databases">
        <title>The genome of the North American firefly Photinus pyralis.</title>
        <authorList>
            <consortium name="Photinus pyralis genome working group"/>
            <person name="Fallon T.R."/>
            <person name="Sander Lower S.E."/>
            <person name="Weng J.-K."/>
        </authorList>
    </citation>
    <scope>NUCLEOTIDE SEQUENCE</scope>
    <source>
        <strain evidence="11">TRF0915ILg1</strain>
        <tissue evidence="11">Whole body</tissue>
    </source>
</reference>
<feature type="non-terminal residue" evidence="11">
    <location>
        <position position="1"/>
    </location>
</feature>
<dbReference type="OrthoDB" id="8196465at2759"/>
<evidence type="ECO:0000256" key="9">
    <source>
        <dbReference type="ARBA" id="ARBA00023224"/>
    </source>
</evidence>
<keyword evidence="8" id="KW-0675">Receptor</keyword>
<evidence type="ECO:0000256" key="10">
    <source>
        <dbReference type="SAM" id="Phobius"/>
    </source>
</evidence>
<keyword evidence="9" id="KW-0807">Transducer</keyword>
<feature type="transmembrane region" description="Helical" evidence="10">
    <location>
        <begin position="244"/>
        <end position="269"/>
    </location>
</feature>
<dbReference type="GO" id="GO:0005549">
    <property type="term" value="F:odorant binding"/>
    <property type="evidence" value="ECO:0007669"/>
    <property type="project" value="InterPro"/>
</dbReference>
<dbReference type="InterPro" id="IPR004117">
    <property type="entry name" value="7tm6_olfct_rcpt"/>
</dbReference>
<evidence type="ECO:0000313" key="11">
    <source>
        <dbReference type="EMBL" id="KAF2886813.1"/>
    </source>
</evidence>
<dbReference type="GO" id="GO:0005886">
    <property type="term" value="C:plasma membrane"/>
    <property type="evidence" value="ECO:0007669"/>
    <property type="project" value="UniProtKB-SubCell"/>
</dbReference>
<dbReference type="EMBL" id="VTPC01086336">
    <property type="protein sequence ID" value="KAF2886813.1"/>
    <property type="molecule type" value="Genomic_DNA"/>
</dbReference>
<name>A0A8K0G5Y5_IGNLU</name>
<evidence type="ECO:0000256" key="8">
    <source>
        <dbReference type="ARBA" id="ARBA00023170"/>
    </source>
</evidence>
<organism evidence="11 12">
    <name type="scientific">Ignelater luminosus</name>
    <name type="common">Cucubano</name>
    <name type="synonym">Pyrophorus luminosus</name>
    <dbReference type="NCBI Taxonomy" id="2038154"/>
    <lineage>
        <taxon>Eukaryota</taxon>
        <taxon>Metazoa</taxon>
        <taxon>Ecdysozoa</taxon>
        <taxon>Arthropoda</taxon>
        <taxon>Hexapoda</taxon>
        <taxon>Insecta</taxon>
        <taxon>Pterygota</taxon>
        <taxon>Neoptera</taxon>
        <taxon>Endopterygota</taxon>
        <taxon>Coleoptera</taxon>
        <taxon>Polyphaga</taxon>
        <taxon>Elateriformia</taxon>
        <taxon>Elateroidea</taxon>
        <taxon>Elateridae</taxon>
        <taxon>Agrypninae</taxon>
        <taxon>Pyrophorini</taxon>
        <taxon>Ignelater</taxon>
    </lineage>
</organism>
<dbReference type="AlphaFoldDB" id="A0A8K0G5Y5"/>
<evidence type="ECO:0000256" key="7">
    <source>
        <dbReference type="ARBA" id="ARBA00023136"/>
    </source>
</evidence>
<feature type="transmembrane region" description="Helical" evidence="10">
    <location>
        <begin position="213"/>
        <end position="232"/>
    </location>
</feature>
<keyword evidence="4 10" id="KW-0812">Transmembrane</keyword>
<evidence type="ECO:0000256" key="3">
    <source>
        <dbReference type="ARBA" id="ARBA00022606"/>
    </source>
</evidence>
<gene>
    <name evidence="11" type="ORF">ILUMI_19360</name>
</gene>
<keyword evidence="5" id="KW-0552">Olfaction</keyword>
<keyword evidence="2" id="KW-1003">Cell membrane</keyword>
<evidence type="ECO:0000256" key="1">
    <source>
        <dbReference type="ARBA" id="ARBA00004651"/>
    </source>
</evidence>
<keyword evidence="7 10" id="KW-0472">Membrane</keyword>
<evidence type="ECO:0000256" key="2">
    <source>
        <dbReference type="ARBA" id="ARBA00022475"/>
    </source>
</evidence>